<dbReference type="Gene3D" id="3.30.572.10">
    <property type="entry name" value="Thymidylate synthase/dCMP hydroxymethylase domain"/>
    <property type="match status" value="1"/>
</dbReference>
<keyword evidence="5" id="KW-1185">Reference proteome</keyword>
<dbReference type="PANTHER" id="PTHR11548:SF1">
    <property type="entry name" value="THYMIDYLATE SYNTHASE 1"/>
    <property type="match status" value="1"/>
</dbReference>
<dbReference type="RefSeq" id="WP_129604407.1">
    <property type="nucleotide sequence ID" value="NZ_PRLL01000004.1"/>
</dbReference>
<dbReference type="InterPro" id="IPR036926">
    <property type="entry name" value="Thymidate_synth/dCMP_Mease_sf"/>
</dbReference>
<dbReference type="Proteomes" id="UP001191004">
    <property type="component" value="Unassembled WGS sequence"/>
</dbReference>
<dbReference type="EC" id="2.1.1.45" evidence="4"/>
<dbReference type="Pfam" id="PF00303">
    <property type="entry name" value="Thymidylat_synt"/>
    <property type="match status" value="1"/>
</dbReference>
<dbReference type="GO" id="GO:0032259">
    <property type="term" value="P:methylation"/>
    <property type="evidence" value="ECO:0007669"/>
    <property type="project" value="UniProtKB-KW"/>
</dbReference>
<dbReference type="GO" id="GO:0004799">
    <property type="term" value="F:thymidylate synthase activity"/>
    <property type="evidence" value="ECO:0007669"/>
    <property type="project" value="UniProtKB-EC"/>
</dbReference>
<evidence type="ECO:0000259" key="3">
    <source>
        <dbReference type="Pfam" id="PF00303"/>
    </source>
</evidence>
<proteinExistence type="predicted"/>
<evidence type="ECO:0000313" key="4">
    <source>
        <dbReference type="EMBL" id="RYC73781.1"/>
    </source>
</evidence>
<dbReference type="EMBL" id="PRLL01000004">
    <property type="protein sequence ID" value="RYC73781.1"/>
    <property type="molecule type" value="Genomic_DNA"/>
</dbReference>
<comment type="caution">
    <text evidence="4">The sequence shown here is derived from an EMBL/GenBank/DDBJ whole genome shotgun (WGS) entry which is preliminary data.</text>
</comment>
<dbReference type="InterPro" id="IPR023451">
    <property type="entry name" value="Thymidate_synth/dCMP_Mease_dom"/>
</dbReference>
<name>A0ABY0FKA7_9BACT</name>
<accession>A0ABY0FKA7</accession>
<dbReference type="SUPFAM" id="SSF55831">
    <property type="entry name" value="Thymidylate synthase/dCMP hydroxymethylase"/>
    <property type="match status" value="1"/>
</dbReference>
<protein>
    <submittedName>
        <fullName evidence="4">Thymidylate synthase 1</fullName>
        <ecNumber evidence="4">2.1.1.45</ecNumber>
    </submittedName>
</protein>
<keyword evidence="1 4" id="KW-0489">Methyltransferase</keyword>
<dbReference type="InterPro" id="IPR045097">
    <property type="entry name" value="Thymidate_synth/dCMP_Mease"/>
</dbReference>
<reference evidence="4 5" key="1">
    <citation type="journal article" date="2018" name="bioRxiv">
        <title>Evidence of independent acquisition and adaption of ultra-small bacteria to human hosts across the highly diverse yet reduced genomes of the phylum Saccharibacteria.</title>
        <authorList>
            <person name="McLean J.S."/>
            <person name="Bor B."/>
            <person name="To T.T."/>
            <person name="Liu Q."/>
            <person name="Kearns K.A."/>
            <person name="Solden L.M."/>
            <person name="Wrighton K.C."/>
            <person name="He X."/>
            <person name="Shi W."/>
        </authorList>
    </citation>
    <scope>NUCLEOTIDE SEQUENCE [LARGE SCALE GENOMIC DNA]</scope>
    <source>
        <strain evidence="4 5">TM7_KMM_G3_1_HOT_351</strain>
    </source>
</reference>
<evidence type="ECO:0000256" key="2">
    <source>
        <dbReference type="ARBA" id="ARBA00022679"/>
    </source>
</evidence>
<organism evidence="4 5">
    <name type="scientific">Candidatus Nanosyncoccus nanoralicus</name>
    <dbReference type="NCBI Taxonomy" id="2171996"/>
    <lineage>
        <taxon>Bacteria</taxon>
        <taxon>Candidatus Saccharimonadota</taxon>
        <taxon>Candidatus Nanosyncoccalia</taxon>
        <taxon>Candidatus Nanosyncoccales</taxon>
        <taxon>Candidatus Nanosyncoccaceae</taxon>
        <taxon>Candidatus Nanosyncoccus</taxon>
    </lineage>
</organism>
<evidence type="ECO:0000256" key="1">
    <source>
        <dbReference type="ARBA" id="ARBA00022603"/>
    </source>
</evidence>
<dbReference type="PANTHER" id="PTHR11548">
    <property type="entry name" value="THYMIDYLATE SYNTHASE 1"/>
    <property type="match status" value="1"/>
</dbReference>
<gene>
    <name evidence="4" type="primary">thyA1</name>
    <name evidence="4" type="ORF">G3KMM_00239</name>
</gene>
<reference evidence="4 5" key="2">
    <citation type="journal article" date="2020" name="Cell Rep.">
        <title>Acquisition and Adaptation of Ultra-small Parasitic Reduced Genome Bacteria to Mammalian Hosts.</title>
        <authorList>
            <person name="McLean J.S."/>
            <person name="Bor B."/>
            <person name="Kerns K.A."/>
            <person name="Liu Q."/>
            <person name="To T.T."/>
            <person name="Solden L."/>
            <person name="Hendrickson E.L."/>
            <person name="Wrighton K."/>
            <person name="Shi W."/>
            <person name="He X."/>
        </authorList>
    </citation>
    <scope>NUCLEOTIDE SEQUENCE [LARGE SCALE GENOMIC DNA]</scope>
    <source>
        <strain evidence="4 5">TM7_KMM_G3_1_HOT_351</strain>
    </source>
</reference>
<sequence>MSKFDEQYLELCQKILTTGERVTTNPKVLDQKTNQDIQSNFPNHLAQTIKPTTTIRLPHQILQFDLSEEFPILTTKFVAFKTAVLEMLWFYQAQSNDVRWLQERGVKIWNEWEIDAEGNYQGKHFGKEFAHTIGTAYGWIVNRYQLTQGLGKLTRKGITKANILVKNLPTPLAPPTAGLLIAIN</sequence>
<keyword evidence="2 4" id="KW-0808">Transferase</keyword>
<evidence type="ECO:0000313" key="5">
    <source>
        <dbReference type="Proteomes" id="UP001191004"/>
    </source>
</evidence>
<feature type="domain" description="Thymidylate synthase/dCMP hydroxymethylase" evidence="3">
    <location>
        <begin position="6"/>
        <end position="147"/>
    </location>
</feature>